<keyword evidence="1" id="KW-0472">Membrane</keyword>
<reference evidence="3" key="1">
    <citation type="submission" date="2016-10" db="EMBL/GenBank/DDBJ databases">
        <authorList>
            <person name="Varghese N."/>
            <person name="Submissions S."/>
        </authorList>
    </citation>
    <scope>NUCLEOTIDE SEQUENCE [LARGE SCALE GENOMIC DNA]</scope>
    <source>
        <strain evidence="3">CGMCC 1.10121</strain>
    </source>
</reference>
<evidence type="ECO:0000256" key="1">
    <source>
        <dbReference type="SAM" id="Phobius"/>
    </source>
</evidence>
<keyword evidence="3" id="KW-1185">Reference proteome</keyword>
<organism evidence="2 3">
    <name type="scientific">Halogranum amylolyticum</name>
    <dbReference type="NCBI Taxonomy" id="660520"/>
    <lineage>
        <taxon>Archaea</taxon>
        <taxon>Methanobacteriati</taxon>
        <taxon>Methanobacteriota</taxon>
        <taxon>Stenosarchaea group</taxon>
        <taxon>Halobacteria</taxon>
        <taxon>Halobacteriales</taxon>
        <taxon>Haloferacaceae</taxon>
    </lineage>
</organism>
<dbReference type="AlphaFoldDB" id="A0A1H8UTR8"/>
<keyword evidence="1" id="KW-0812">Transmembrane</keyword>
<evidence type="ECO:0000313" key="3">
    <source>
        <dbReference type="Proteomes" id="UP000199126"/>
    </source>
</evidence>
<accession>A0A1H8UTR8</accession>
<protein>
    <submittedName>
        <fullName evidence="2">Uncharacterized protein</fullName>
    </submittedName>
</protein>
<keyword evidence="1" id="KW-1133">Transmembrane helix</keyword>
<dbReference type="EMBL" id="FODV01000012">
    <property type="protein sequence ID" value="SEP05968.1"/>
    <property type="molecule type" value="Genomic_DNA"/>
</dbReference>
<evidence type="ECO:0000313" key="2">
    <source>
        <dbReference type="EMBL" id="SEP05968.1"/>
    </source>
</evidence>
<name>A0A1H8UTR8_9EURY</name>
<proteinExistence type="predicted"/>
<feature type="transmembrane region" description="Helical" evidence="1">
    <location>
        <begin position="12"/>
        <end position="32"/>
    </location>
</feature>
<gene>
    <name evidence="2" type="ORF">SAMN04487948_11274</name>
</gene>
<feature type="transmembrane region" description="Helical" evidence="1">
    <location>
        <begin position="44"/>
        <end position="64"/>
    </location>
</feature>
<sequence length="68" mass="6957">MTDIGSPAGFDIATVLTGSGVTLLLSAGIARYGHRFEYNSGELYALSGGVLIALGVVFGLLLVLTGNR</sequence>
<dbReference type="RefSeq" id="WP_089826466.1">
    <property type="nucleotide sequence ID" value="NZ_FODV01000012.1"/>
</dbReference>
<dbReference type="Proteomes" id="UP000199126">
    <property type="component" value="Unassembled WGS sequence"/>
</dbReference>